<evidence type="ECO:0000313" key="1">
    <source>
        <dbReference type="EMBL" id="MCZ4224448.1"/>
    </source>
</evidence>
<keyword evidence="2" id="KW-1185">Reference proteome</keyword>
<dbReference type="Proteomes" id="UP001144341">
    <property type="component" value="Unassembled WGS sequence"/>
</dbReference>
<dbReference type="RefSeq" id="WP_269416215.1">
    <property type="nucleotide sequence ID" value="NZ_JAPWGL010000003.1"/>
</dbReference>
<protein>
    <recommendedName>
        <fullName evidence="3">DUF3857 domain-containing protein</fullName>
    </recommendedName>
</protein>
<evidence type="ECO:0008006" key="3">
    <source>
        <dbReference type="Google" id="ProtNLM"/>
    </source>
</evidence>
<sequence>MLLLLLLGQAAIAQQESRVYIKLANSPDLNIEKRRFFDQEGNYSIADKTDSQLSFQFNKGKTLPEGEDFNVKKVGNDSYLLKIKSAQPEMVYLNYKPIYIVPGDSVKITFKELLRTFDTRQDTIIAEGKLKCNYEFSYFLKSKKLEGSYPKVTSAKYQGKILSFCTDLKKYYADYDLYYSSVAGLKLCDPNLIAYLHRKNQETYLFNLIRYESDFKAQKKLADAKAVGDILEESFNKTKFVAADSLLSFGMENLFKRYFKRLTGLRYNELASKDDYFAFKSFIQAYPNPFVKEYFIYFLVANYSDTIKNYDPEAVAALKKDISNAQILNGLKKLNL</sequence>
<reference evidence="1" key="1">
    <citation type="submission" date="2022-12" db="EMBL/GenBank/DDBJ databases">
        <title>Genome sequence of SJ11.</title>
        <authorList>
            <person name="Woo H."/>
        </authorList>
    </citation>
    <scope>NUCLEOTIDE SEQUENCE</scope>
    <source>
        <strain evidence="1">SJ11</strain>
    </source>
</reference>
<gene>
    <name evidence="1" type="ORF">O0931_14130</name>
</gene>
<evidence type="ECO:0000313" key="2">
    <source>
        <dbReference type="Proteomes" id="UP001144341"/>
    </source>
</evidence>
<dbReference type="EMBL" id="JAPWGL010000003">
    <property type="protein sequence ID" value="MCZ4224448.1"/>
    <property type="molecule type" value="Genomic_DNA"/>
</dbReference>
<name>A0ABT4KZT6_9SPHI</name>
<comment type="caution">
    <text evidence="1">The sequence shown here is derived from an EMBL/GenBank/DDBJ whole genome shotgun (WGS) entry which is preliminary data.</text>
</comment>
<proteinExistence type="predicted"/>
<accession>A0ABT4KZT6</accession>
<organism evidence="1 2">
    <name type="scientific">Pedobacter rhodius</name>
    <dbReference type="NCBI Taxonomy" id="3004098"/>
    <lineage>
        <taxon>Bacteria</taxon>
        <taxon>Pseudomonadati</taxon>
        <taxon>Bacteroidota</taxon>
        <taxon>Sphingobacteriia</taxon>
        <taxon>Sphingobacteriales</taxon>
        <taxon>Sphingobacteriaceae</taxon>
        <taxon>Pedobacter</taxon>
    </lineage>
</organism>